<evidence type="ECO:0008006" key="3">
    <source>
        <dbReference type="Google" id="ProtNLM"/>
    </source>
</evidence>
<dbReference type="Proteomes" id="UP001160148">
    <property type="component" value="Unassembled WGS sequence"/>
</dbReference>
<comment type="caution">
    <text evidence="1">The sequence shown here is derived from an EMBL/GenBank/DDBJ whole genome shotgun (WGS) entry which is preliminary data.</text>
</comment>
<evidence type="ECO:0000313" key="2">
    <source>
        <dbReference type="Proteomes" id="UP001160148"/>
    </source>
</evidence>
<reference evidence="1 2" key="1">
    <citation type="submission" date="2023-01" db="EMBL/GenBank/DDBJ databases">
        <authorList>
            <person name="Whitehead M."/>
        </authorList>
    </citation>
    <scope>NUCLEOTIDE SEQUENCE [LARGE SCALE GENOMIC DNA]</scope>
</reference>
<protein>
    <recommendedName>
        <fullName evidence="3">LAGLIDADG homing endonuclease</fullName>
    </recommendedName>
</protein>
<dbReference type="AlphaFoldDB" id="A0AAV0XDJ2"/>
<keyword evidence="2" id="KW-1185">Reference proteome</keyword>
<evidence type="ECO:0000313" key="1">
    <source>
        <dbReference type="EMBL" id="CAI6366172.1"/>
    </source>
</evidence>
<sequence length="121" mass="13671">MNNLGDVNQEDEILYIMELPAATVKSTLKSFLRLTTLGGHPLDAADVPVLITKIMINSVFKVRRRGLGTRRSLYMVEGTRYCRVGDSELRVWIVYQRLPMLRSKVGSARIAYLVEKLASKS</sequence>
<dbReference type="EMBL" id="CARXXK010000004">
    <property type="protein sequence ID" value="CAI6366172.1"/>
    <property type="molecule type" value="Genomic_DNA"/>
</dbReference>
<gene>
    <name evidence="1" type="ORF">MEUPH1_LOCUS20788</name>
</gene>
<name>A0AAV0XDJ2_9HEMI</name>
<accession>A0AAV0XDJ2</accession>
<organism evidence="1 2">
    <name type="scientific">Macrosiphum euphorbiae</name>
    <name type="common">potato aphid</name>
    <dbReference type="NCBI Taxonomy" id="13131"/>
    <lineage>
        <taxon>Eukaryota</taxon>
        <taxon>Metazoa</taxon>
        <taxon>Ecdysozoa</taxon>
        <taxon>Arthropoda</taxon>
        <taxon>Hexapoda</taxon>
        <taxon>Insecta</taxon>
        <taxon>Pterygota</taxon>
        <taxon>Neoptera</taxon>
        <taxon>Paraneoptera</taxon>
        <taxon>Hemiptera</taxon>
        <taxon>Sternorrhyncha</taxon>
        <taxon>Aphidomorpha</taxon>
        <taxon>Aphidoidea</taxon>
        <taxon>Aphididae</taxon>
        <taxon>Macrosiphini</taxon>
        <taxon>Macrosiphum</taxon>
    </lineage>
</organism>
<proteinExistence type="predicted"/>